<name>A0A0F8Y2G6_9ZZZZ</name>
<dbReference type="EMBL" id="LAZR01069094">
    <property type="protein sequence ID" value="KKK48374.1"/>
    <property type="molecule type" value="Genomic_DNA"/>
</dbReference>
<accession>A0A0F8Y2G6</accession>
<protein>
    <submittedName>
        <fullName evidence="1">Uncharacterized protein</fullName>
    </submittedName>
</protein>
<comment type="caution">
    <text evidence="1">The sequence shown here is derived from an EMBL/GenBank/DDBJ whole genome shotgun (WGS) entry which is preliminary data.</text>
</comment>
<reference evidence="1" key="1">
    <citation type="journal article" date="2015" name="Nature">
        <title>Complex archaea that bridge the gap between prokaryotes and eukaryotes.</title>
        <authorList>
            <person name="Spang A."/>
            <person name="Saw J.H."/>
            <person name="Jorgensen S.L."/>
            <person name="Zaremba-Niedzwiedzka K."/>
            <person name="Martijn J."/>
            <person name="Lind A.E."/>
            <person name="van Eijk R."/>
            <person name="Schleper C."/>
            <person name="Guy L."/>
            <person name="Ettema T.J."/>
        </authorList>
    </citation>
    <scope>NUCLEOTIDE SEQUENCE</scope>
</reference>
<organism evidence="1">
    <name type="scientific">marine sediment metagenome</name>
    <dbReference type="NCBI Taxonomy" id="412755"/>
    <lineage>
        <taxon>unclassified sequences</taxon>
        <taxon>metagenomes</taxon>
        <taxon>ecological metagenomes</taxon>
    </lineage>
</organism>
<sequence length="76" mass="8333">MAIDNIRFTAPVAGTTSSNPSIVEGSVQVGGQSTLLIADMTSRDLLEGIYMELKKLNLRQQEAFEETVNDEDIQCE</sequence>
<evidence type="ECO:0000313" key="1">
    <source>
        <dbReference type="EMBL" id="KKK48374.1"/>
    </source>
</evidence>
<gene>
    <name evidence="1" type="ORF">LCGC14_3145760</name>
</gene>
<proteinExistence type="predicted"/>
<dbReference type="AlphaFoldDB" id="A0A0F8Y2G6"/>